<evidence type="ECO:0000313" key="1">
    <source>
        <dbReference type="EMBL" id="CBJ34085.1"/>
    </source>
</evidence>
<keyword evidence="2" id="KW-1185">Reference proteome</keyword>
<evidence type="ECO:0000313" key="2">
    <source>
        <dbReference type="Proteomes" id="UP000002630"/>
    </source>
</evidence>
<sequence>MNTEATVDNNFELFEAQRVEEIKDILEEFLRCELYYHCRALEVLGPALMHIGGVDPESARENMREDIEGMNKQLRYT</sequence>
<name>D7G989_ECTSI</name>
<dbReference type="EMBL" id="FN649760">
    <property type="protein sequence ID" value="CBJ34085.1"/>
    <property type="molecule type" value="Genomic_DNA"/>
</dbReference>
<dbReference type="Proteomes" id="UP000002630">
    <property type="component" value="Unassembled WGS sequence"/>
</dbReference>
<gene>
    <name evidence="1" type="ORF">Esi_0963_0003</name>
</gene>
<dbReference type="AlphaFoldDB" id="D7G989"/>
<dbReference type="OrthoDB" id="198393at2759"/>
<organism evidence="1 2">
    <name type="scientific">Ectocarpus siliculosus</name>
    <name type="common">Brown alga</name>
    <name type="synonym">Conferva siliculosa</name>
    <dbReference type="NCBI Taxonomy" id="2880"/>
    <lineage>
        <taxon>Eukaryota</taxon>
        <taxon>Sar</taxon>
        <taxon>Stramenopiles</taxon>
        <taxon>Ochrophyta</taxon>
        <taxon>PX clade</taxon>
        <taxon>Phaeophyceae</taxon>
        <taxon>Ectocarpales</taxon>
        <taxon>Ectocarpaceae</taxon>
        <taxon>Ectocarpus</taxon>
    </lineage>
</organism>
<accession>D7G989</accession>
<reference evidence="1 2" key="1">
    <citation type="journal article" date="2010" name="Nature">
        <title>The Ectocarpus genome and the independent evolution of multicellularity in brown algae.</title>
        <authorList>
            <person name="Cock J.M."/>
            <person name="Sterck L."/>
            <person name="Rouze P."/>
            <person name="Scornet D."/>
            <person name="Allen A.E."/>
            <person name="Amoutzias G."/>
            <person name="Anthouard V."/>
            <person name="Artiguenave F."/>
            <person name="Aury J.M."/>
            <person name="Badger J.H."/>
            <person name="Beszteri B."/>
            <person name="Billiau K."/>
            <person name="Bonnet E."/>
            <person name="Bothwell J.H."/>
            <person name="Bowler C."/>
            <person name="Boyen C."/>
            <person name="Brownlee C."/>
            <person name="Carrano C.J."/>
            <person name="Charrier B."/>
            <person name="Cho G.Y."/>
            <person name="Coelho S.M."/>
            <person name="Collen J."/>
            <person name="Corre E."/>
            <person name="Da Silva C."/>
            <person name="Delage L."/>
            <person name="Delaroque N."/>
            <person name="Dittami S.M."/>
            <person name="Doulbeau S."/>
            <person name="Elias M."/>
            <person name="Farnham G."/>
            <person name="Gachon C.M."/>
            <person name="Gschloessl B."/>
            <person name="Heesch S."/>
            <person name="Jabbari K."/>
            <person name="Jubin C."/>
            <person name="Kawai H."/>
            <person name="Kimura K."/>
            <person name="Kloareg B."/>
            <person name="Kupper F.C."/>
            <person name="Lang D."/>
            <person name="Le Bail A."/>
            <person name="Leblanc C."/>
            <person name="Lerouge P."/>
            <person name="Lohr M."/>
            <person name="Lopez P.J."/>
            <person name="Martens C."/>
            <person name="Maumus F."/>
            <person name="Michel G."/>
            <person name="Miranda-Saavedra D."/>
            <person name="Morales J."/>
            <person name="Moreau H."/>
            <person name="Motomura T."/>
            <person name="Nagasato C."/>
            <person name="Napoli C.A."/>
            <person name="Nelson D.R."/>
            <person name="Nyvall-Collen P."/>
            <person name="Peters A.F."/>
            <person name="Pommier C."/>
            <person name="Potin P."/>
            <person name="Poulain J."/>
            <person name="Quesneville H."/>
            <person name="Read B."/>
            <person name="Rensing S.A."/>
            <person name="Ritter A."/>
            <person name="Rousvoal S."/>
            <person name="Samanta M."/>
            <person name="Samson G."/>
            <person name="Schroeder D.C."/>
            <person name="Segurens B."/>
            <person name="Strittmatter M."/>
            <person name="Tonon T."/>
            <person name="Tregear J.W."/>
            <person name="Valentin K."/>
            <person name="von Dassow P."/>
            <person name="Yamagishi T."/>
            <person name="Van de Peer Y."/>
            <person name="Wincker P."/>
        </authorList>
    </citation>
    <scope>NUCLEOTIDE SEQUENCE [LARGE SCALE GENOMIC DNA]</scope>
    <source>
        <strain evidence="2">Ec32 / CCAP1310/4</strain>
    </source>
</reference>
<dbReference type="InParanoid" id="D7G989"/>
<protein>
    <submittedName>
        <fullName evidence="1">Uncharacterized protein</fullName>
    </submittedName>
</protein>
<proteinExistence type="predicted"/>
<dbReference type="InterPro" id="IPR009602">
    <property type="entry name" value="CBAR/FAM92"/>
</dbReference>
<dbReference type="Pfam" id="PF06730">
    <property type="entry name" value="FAM92"/>
    <property type="match status" value="1"/>
</dbReference>